<evidence type="ECO:0000313" key="1">
    <source>
        <dbReference type="EMBL" id="ALH82950.1"/>
    </source>
</evidence>
<dbReference type="Proteomes" id="UP000058074">
    <property type="component" value="Chromosome"/>
</dbReference>
<name>A0A0N9VF35_SPHMC</name>
<dbReference type="AlphaFoldDB" id="A0A0N9VF35"/>
<proteinExistence type="predicted"/>
<dbReference type="KEGG" id="smag:AN936_22110"/>
<gene>
    <name evidence="1" type="ORF">AN936_22110</name>
</gene>
<organism evidence="1 2">
    <name type="scientific">Sphingopyxis macrogoltabida</name>
    <name type="common">Sphingomonas macrogoltabidus</name>
    <dbReference type="NCBI Taxonomy" id="33050"/>
    <lineage>
        <taxon>Bacteria</taxon>
        <taxon>Pseudomonadati</taxon>
        <taxon>Pseudomonadota</taxon>
        <taxon>Alphaproteobacteria</taxon>
        <taxon>Sphingomonadales</taxon>
        <taxon>Sphingomonadaceae</taxon>
        <taxon>Sphingopyxis</taxon>
    </lineage>
</organism>
<protein>
    <submittedName>
        <fullName evidence="1">Uncharacterized protein</fullName>
    </submittedName>
</protein>
<sequence>MLFRDRSPLADPVAAVVRQINAETEAWCRQAAERGEGCRLWRSDPIVENDLRGMRYRFEFQILELGMPAPRSGMLFGPWSKEFLDGAIEALGELVGEPLGELADLSFRAGAKIGR</sequence>
<reference evidence="1 2" key="1">
    <citation type="journal article" date="2015" name="Genome Announc.">
        <title>Complete Genome Sequence of Polypropylene Glycol- and Polyethylene Glycol-Degrading Sphingopyxis macrogoltabida Strain EY-1.</title>
        <authorList>
            <person name="Ohtsubo Y."/>
            <person name="Nagata Y."/>
            <person name="Numata M."/>
            <person name="Tsuchikane K."/>
            <person name="Hosoyama A."/>
            <person name="Yamazoe A."/>
            <person name="Tsuda M."/>
            <person name="Fujita N."/>
            <person name="Kawai F."/>
        </authorList>
    </citation>
    <scope>NUCLEOTIDE SEQUENCE [LARGE SCALE GENOMIC DNA]</scope>
    <source>
        <strain evidence="1 2">EY-1</strain>
    </source>
</reference>
<evidence type="ECO:0000313" key="2">
    <source>
        <dbReference type="Proteomes" id="UP000058074"/>
    </source>
</evidence>
<dbReference type="PATRIC" id="fig|33050.5.peg.4577"/>
<dbReference type="EMBL" id="CP012700">
    <property type="protein sequence ID" value="ALH82950.1"/>
    <property type="molecule type" value="Genomic_DNA"/>
</dbReference>
<accession>A0A0N9VF35</accession>